<evidence type="ECO:0000256" key="6">
    <source>
        <dbReference type="ARBA" id="ARBA00022679"/>
    </source>
</evidence>
<dbReference type="NCBIfam" id="NF005589">
    <property type="entry name" value="PRK07314.1"/>
    <property type="match status" value="1"/>
</dbReference>
<comment type="pathway">
    <text evidence="1 11">Lipid metabolism; fatty acid biosynthesis.</text>
</comment>
<keyword evidence="9 11" id="KW-0275">Fatty acid biosynthesis</keyword>
<evidence type="ECO:0000256" key="5">
    <source>
        <dbReference type="ARBA" id="ARBA00022516"/>
    </source>
</evidence>
<dbReference type="GO" id="GO:0004315">
    <property type="term" value="F:3-oxoacyl-[acyl-carrier-protein] synthase activity"/>
    <property type="evidence" value="ECO:0007669"/>
    <property type="project" value="UniProtKB-UniRule"/>
</dbReference>
<dbReference type="PANTHER" id="PTHR11712:SF336">
    <property type="entry name" value="3-OXOACYL-[ACYL-CARRIER-PROTEIN] SYNTHASE, MITOCHONDRIAL"/>
    <property type="match status" value="1"/>
</dbReference>
<reference evidence="15 16" key="1">
    <citation type="submission" date="2018-05" db="EMBL/GenBank/DDBJ databases">
        <title>Leucothrix arctica sp. nov., isolated from Arctic seawater.</title>
        <authorList>
            <person name="Choi A."/>
            <person name="Baek K."/>
        </authorList>
    </citation>
    <scope>NUCLEOTIDE SEQUENCE [LARGE SCALE GENOMIC DNA]</scope>
    <source>
        <strain evidence="15 16">IMCC9719</strain>
    </source>
</reference>
<evidence type="ECO:0000256" key="8">
    <source>
        <dbReference type="ARBA" id="ARBA00023098"/>
    </source>
</evidence>
<keyword evidence="8" id="KW-0443">Lipid metabolism</keyword>
<dbReference type="NCBIfam" id="TIGR03150">
    <property type="entry name" value="fabF"/>
    <property type="match status" value="1"/>
</dbReference>
<evidence type="ECO:0000256" key="11">
    <source>
        <dbReference type="PIRNR" id="PIRNR000447"/>
    </source>
</evidence>
<evidence type="ECO:0000259" key="14">
    <source>
        <dbReference type="PROSITE" id="PS52004"/>
    </source>
</evidence>
<evidence type="ECO:0000256" key="4">
    <source>
        <dbReference type="ARBA" id="ARBA00014657"/>
    </source>
</evidence>
<dbReference type="EMBL" id="QGKL01000042">
    <property type="protein sequence ID" value="PWQ93923.1"/>
    <property type="molecule type" value="Genomic_DNA"/>
</dbReference>
<dbReference type="InterPro" id="IPR020841">
    <property type="entry name" value="PKS_Beta-ketoAc_synthase_dom"/>
</dbReference>
<comment type="catalytic activity">
    <reaction evidence="11">
        <text>(9Z)-hexadecenoyl-[ACP] + malonyl-[ACP] + H(+) = 3-oxo-(11Z)-octadecenoyl-[ACP] + holo-[ACP] + CO2</text>
        <dbReference type="Rhea" id="RHEA:55040"/>
        <dbReference type="Rhea" id="RHEA-COMP:9623"/>
        <dbReference type="Rhea" id="RHEA-COMP:9685"/>
        <dbReference type="Rhea" id="RHEA-COMP:10800"/>
        <dbReference type="Rhea" id="RHEA-COMP:14074"/>
        <dbReference type="ChEBI" id="CHEBI:15378"/>
        <dbReference type="ChEBI" id="CHEBI:16526"/>
        <dbReference type="ChEBI" id="CHEBI:64479"/>
        <dbReference type="ChEBI" id="CHEBI:78449"/>
        <dbReference type="ChEBI" id="CHEBI:83989"/>
        <dbReference type="ChEBI" id="CHEBI:138538"/>
        <dbReference type="EC" id="2.3.1.179"/>
    </reaction>
</comment>
<dbReference type="NCBIfam" id="NF004970">
    <property type="entry name" value="PRK06333.1"/>
    <property type="match status" value="1"/>
</dbReference>
<keyword evidence="6 11" id="KW-0808">Transferase</keyword>
<dbReference type="EC" id="2.3.1.179" evidence="3 11"/>
<name>A0A317C9C3_9GAMM</name>
<keyword evidence="5 11" id="KW-0444">Lipid biosynthesis</keyword>
<evidence type="ECO:0000256" key="13">
    <source>
        <dbReference type="RuleBase" id="RU003694"/>
    </source>
</evidence>
<feature type="active site" description="For beta-ketoacyl synthase activity" evidence="12">
    <location>
        <position position="166"/>
    </location>
</feature>
<dbReference type="Proteomes" id="UP000245506">
    <property type="component" value="Unassembled WGS sequence"/>
</dbReference>
<dbReference type="SMART" id="SM00825">
    <property type="entry name" value="PKS_KS"/>
    <property type="match status" value="1"/>
</dbReference>
<comment type="caution">
    <text evidence="15">The sequence shown here is derived from an EMBL/GenBank/DDBJ whole genome shotgun (WGS) entry which is preliminary data.</text>
</comment>
<dbReference type="InterPro" id="IPR014030">
    <property type="entry name" value="Ketoacyl_synth_N"/>
</dbReference>
<dbReference type="InterPro" id="IPR014031">
    <property type="entry name" value="Ketoacyl_synth_C"/>
</dbReference>
<keyword evidence="10 11" id="KW-0012">Acyltransferase</keyword>
<feature type="domain" description="Ketosynthase family 3 (KS3)" evidence="14">
    <location>
        <begin position="3"/>
        <end position="413"/>
    </location>
</feature>
<accession>A0A317C9C3</accession>
<dbReference type="FunFam" id="3.40.47.10:FF:000009">
    <property type="entry name" value="3-oxoacyl-[acyl-carrier-protein] synthase 2"/>
    <property type="match status" value="1"/>
</dbReference>
<gene>
    <name evidence="15" type="primary">fabF</name>
    <name evidence="15" type="ORF">DKT75_20200</name>
</gene>
<dbReference type="CDD" id="cd00834">
    <property type="entry name" value="KAS_I_II"/>
    <property type="match status" value="1"/>
</dbReference>
<dbReference type="UniPathway" id="UPA00094"/>
<dbReference type="Gene3D" id="3.40.47.10">
    <property type="match status" value="1"/>
</dbReference>
<organism evidence="15 16">
    <name type="scientific">Leucothrix arctica</name>
    <dbReference type="NCBI Taxonomy" id="1481894"/>
    <lineage>
        <taxon>Bacteria</taxon>
        <taxon>Pseudomonadati</taxon>
        <taxon>Pseudomonadota</taxon>
        <taxon>Gammaproteobacteria</taxon>
        <taxon>Thiotrichales</taxon>
        <taxon>Thiotrichaceae</taxon>
        <taxon>Leucothrix</taxon>
    </lineage>
</organism>
<keyword evidence="7" id="KW-0276">Fatty acid metabolism</keyword>
<comment type="function">
    <text evidence="11">Involved in the type II fatty acid elongation cycle. Catalyzes the elongation of a wide range of acyl-ACP by the addition of two carbons from malonyl-ACP to an acyl acceptor. Can efficiently catalyze the conversion of palmitoleoyl-ACP (cis-hexadec-9-enoyl-ACP) to cis-vaccenoyl-ACP (cis-octadec-11-enoyl-ACP), an essential step in the thermal regulation of fatty acid composition.</text>
</comment>
<dbReference type="Pfam" id="PF00109">
    <property type="entry name" value="ketoacyl-synt"/>
    <property type="match status" value="1"/>
</dbReference>
<evidence type="ECO:0000313" key="16">
    <source>
        <dbReference type="Proteomes" id="UP000245506"/>
    </source>
</evidence>
<dbReference type="SUPFAM" id="SSF53901">
    <property type="entry name" value="Thiolase-like"/>
    <property type="match status" value="2"/>
</dbReference>
<comment type="similarity">
    <text evidence="2 11 13">Belongs to the thiolase-like superfamily. Beta-ketoacyl-ACP synthases family.</text>
</comment>
<evidence type="ECO:0000256" key="9">
    <source>
        <dbReference type="ARBA" id="ARBA00023160"/>
    </source>
</evidence>
<dbReference type="PIRSF" id="PIRSF000447">
    <property type="entry name" value="KAS_II"/>
    <property type="match status" value="1"/>
</dbReference>
<dbReference type="PROSITE" id="PS52004">
    <property type="entry name" value="KS3_2"/>
    <property type="match status" value="1"/>
</dbReference>
<dbReference type="OrthoDB" id="9808669at2"/>
<keyword evidence="16" id="KW-1185">Reference proteome</keyword>
<evidence type="ECO:0000256" key="10">
    <source>
        <dbReference type="ARBA" id="ARBA00023315"/>
    </source>
</evidence>
<evidence type="ECO:0000256" key="12">
    <source>
        <dbReference type="PIRSR" id="PIRSR000447-1"/>
    </source>
</evidence>
<evidence type="ECO:0000313" key="15">
    <source>
        <dbReference type="EMBL" id="PWQ93923.1"/>
    </source>
</evidence>
<comment type="catalytic activity">
    <reaction evidence="11">
        <text>a fatty acyl-[ACP] + malonyl-[ACP] + H(+) = a 3-oxoacyl-[ACP] + holo-[ACP] + CO2</text>
        <dbReference type="Rhea" id="RHEA:22836"/>
        <dbReference type="Rhea" id="RHEA-COMP:9623"/>
        <dbReference type="Rhea" id="RHEA-COMP:9685"/>
        <dbReference type="Rhea" id="RHEA-COMP:9916"/>
        <dbReference type="Rhea" id="RHEA-COMP:14125"/>
        <dbReference type="ChEBI" id="CHEBI:15378"/>
        <dbReference type="ChEBI" id="CHEBI:16526"/>
        <dbReference type="ChEBI" id="CHEBI:64479"/>
        <dbReference type="ChEBI" id="CHEBI:78449"/>
        <dbReference type="ChEBI" id="CHEBI:78776"/>
        <dbReference type="ChEBI" id="CHEBI:138651"/>
    </reaction>
</comment>
<evidence type="ECO:0000256" key="7">
    <source>
        <dbReference type="ARBA" id="ARBA00022832"/>
    </source>
</evidence>
<evidence type="ECO:0000256" key="3">
    <source>
        <dbReference type="ARBA" id="ARBA00012356"/>
    </source>
</evidence>
<sequence>MSKRRVVVTGLGIVSPVGSKITTAWGNITAGNSGINLISPDLFDTSEFSVKIAGNIKDFNADEYIKPKDQRKMDPFIHYGIGAGTDALTDSGIIVTEENAESIGVIVGSGIGGITTIEKNLNAYRDGGPRKISPFFVPSSIVNMVAGNLSIMHGLKNHNMSPVSACATATHSVGDAARMISYGDADVMLAGGAEMATSPLGIGGFAAARALSTRNDDPTAASRPWDKDRDGFVLGDGAGVLVLEEYETAKARGAEIYCELVGFGMSSDAFHMTSPSKNGEGAARCVKNALKDAGLNPEDIDYINAHGTSTPAGDVAETMALKLALGDYANKVAVSSTKSMTGHLLGAAGGIEAIFSILALRDQILPPTINLDNPGEGCDLDYVANTARDAEINVVMSNSFGFGGTNGTLIFKKI</sequence>
<dbReference type="InterPro" id="IPR000794">
    <property type="entry name" value="Beta-ketoacyl_synthase"/>
</dbReference>
<protein>
    <recommendedName>
        <fullName evidence="4 11">3-oxoacyl-[acyl-carrier-protein] synthase 2</fullName>
        <ecNumber evidence="3 11">2.3.1.179</ecNumber>
    </recommendedName>
</protein>
<dbReference type="GO" id="GO:0006633">
    <property type="term" value="P:fatty acid biosynthetic process"/>
    <property type="evidence" value="ECO:0007669"/>
    <property type="project" value="UniProtKB-UniRule"/>
</dbReference>
<dbReference type="InterPro" id="IPR016039">
    <property type="entry name" value="Thiolase-like"/>
</dbReference>
<proteinExistence type="inferred from homology"/>
<dbReference type="InterPro" id="IPR017568">
    <property type="entry name" value="3-oxoacyl-ACP_synth-2"/>
</dbReference>
<dbReference type="GO" id="GO:0005829">
    <property type="term" value="C:cytosol"/>
    <property type="evidence" value="ECO:0007669"/>
    <property type="project" value="TreeGrafter"/>
</dbReference>
<evidence type="ECO:0000256" key="1">
    <source>
        <dbReference type="ARBA" id="ARBA00005194"/>
    </source>
</evidence>
<dbReference type="Pfam" id="PF02801">
    <property type="entry name" value="Ketoacyl-synt_C"/>
    <property type="match status" value="1"/>
</dbReference>
<dbReference type="PANTHER" id="PTHR11712">
    <property type="entry name" value="POLYKETIDE SYNTHASE-RELATED"/>
    <property type="match status" value="1"/>
</dbReference>
<dbReference type="RefSeq" id="WP_109826383.1">
    <property type="nucleotide sequence ID" value="NZ_QGKL01000042.1"/>
</dbReference>
<dbReference type="AlphaFoldDB" id="A0A317C9C3"/>
<evidence type="ECO:0000256" key="2">
    <source>
        <dbReference type="ARBA" id="ARBA00008467"/>
    </source>
</evidence>